<dbReference type="OrthoDB" id="9805788at2"/>
<dbReference type="PIRSF" id="PIRSF500217">
    <property type="entry name" value="AlgI"/>
    <property type="match status" value="1"/>
</dbReference>
<dbReference type="STRING" id="320771.Cflav_PD1450"/>
<dbReference type="PANTHER" id="PTHR13285">
    <property type="entry name" value="ACYLTRANSFERASE"/>
    <property type="match status" value="1"/>
</dbReference>
<keyword evidence="6 10" id="KW-1133">Transmembrane helix</keyword>
<feature type="transmembrane region" description="Helical" evidence="10">
    <location>
        <begin position="359"/>
        <end position="377"/>
    </location>
</feature>
<proteinExistence type="inferred from homology"/>
<keyword evidence="5 10" id="KW-0812">Transmembrane</keyword>
<dbReference type="PIRSF" id="PIRSF016636">
    <property type="entry name" value="AlgI_DltB"/>
    <property type="match status" value="1"/>
</dbReference>
<comment type="similarity">
    <text evidence="2 9">Belongs to the membrane-bound acyltransferase family.</text>
</comment>
<gene>
    <name evidence="11" type="ORF">Cflav_PD1450</name>
</gene>
<evidence type="ECO:0000256" key="7">
    <source>
        <dbReference type="ARBA" id="ARBA00023136"/>
    </source>
</evidence>
<keyword evidence="8 9" id="KW-0012">Acyltransferase</keyword>
<dbReference type="GO" id="GO:0016746">
    <property type="term" value="F:acyltransferase activity"/>
    <property type="evidence" value="ECO:0007669"/>
    <property type="project" value="UniProtKB-KW"/>
</dbReference>
<dbReference type="Pfam" id="PF03062">
    <property type="entry name" value="MBOAT"/>
    <property type="match status" value="1"/>
</dbReference>
<keyword evidence="4 9" id="KW-0808">Transferase</keyword>
<evidence type="ECO:0000256" key="10">
    <source>
        <dbReference type="SAM" id="Phobius"/>
    </source>
</evidence>
<feature type="transmembrane region" description="Helical" evidence="10">
    <location>
        <begin position="77"/>
        <end position="100"/>
    </location>
</feature>
<dbReference type="PANTHER" id="PTHR13285:SF23">
    <property type="entry name" value="TEICHOIC ACID D-ALANYLTRANSFERASE"/>
    <property type="match status" value="1"/>
</dbReference>
<evidence type="ECO:0000313" key="11">
    <source>
        <dbReference type="EMBL" id="EEF58250.1"/>
    </source>
</evidence>
<dbReference type="Proteomes" id="UP000003688">
    <property type="component" value="Unassembled WGS sequence"/>
</dbReference>
<feature type="transmembrane region" description="Helical" evidence="10">
    <location>
        <begin position="450"/>
        <end position="472"/>
    </location>
</feature>
<feature type="transmembrane region" description="Helical" evidence="10">
    <location>
        <begin position="229"/>
        <end position="248"/>
    </location>
</feature>
<evidence type="ECO:0000256" key="9">
    <source>
        <dbReference type="PIRNR" id="PIRNR016636"/>
    </source>
</evidence>
<dbReference type="EMBL" id="ABOX02000047">
    <property type="protein sequence ID" value="EEF58250.1"/>
    <property type="molecule type" value="Genomic_DNA"/>
</dbReference>
<keyword evidence="3 9" id="KW-1003">Cell membrane</keyword>
<feature type="transmembrane region" description="Helical" evidence="10">
    <location>
        <begin position="7"/>
        <end position="26"/>
    </location>
</feature>
<feature type="transmembrane region" description="Helical" evidence="10">
    <location>
        <begin position="120"/>
        <end position="141"/>
    </location>
</feature>
<feature type="transmembrane region" description="Helical" evidence="10">
    <location>
        <begin position="410"/>
        <end position="429"/>
    </location>
</feature>
<dbReference type="InterPro" id="IPR004299">
    <property type="entry name" value="MBOAT_fam"/>
</dbReference>
<keyword evidence="7 9" id="KW-0472">Membrane</keyword>
<feature type="transmembrane region" description="Helical" evidence="10">
    <location>
        <begin position="32"/>
        <end position="65"/>
    </location>
</feature>
<dbReference type="InterPro" id="IPR028362">
    <property type="entry name" value="AlgI"/>
</dbReference>
<dbReference type="GO" id="GO:0005886">
    <property type="term" value="C:plasma membrane"/>
    <property type="evidence" value="ECO:0007669"/>
    <property type="project" value="UniProtKB-SubCell"/>
</dbReference>
<evidence type="ECO:0000256" key="3">
    <source>
        <dbReference type="ARBA" id="ARBA00022475"/>
    </source>
</evidence>
<evidence type="ECO:0000256" key="2">
    <source>
        <dbReference type="ARBA" id="ARBA00010323"/>
    </source>
</evidence>
<evidence type="ECO:0000256" key="1">
    <source>
        <dbReference type="ARBA" id="ARBA00004651"/>
    </source>
</evidence>
<dbReference type="AlphaFoldDB" id="B9XPM2"/>
<accession>B9XPM2</accession>
<protein>
    <submittedName>
        <fullName evidence="11">Membrane bound O-acyl transferase MBOAT family protein</fullName>
    </submittedName>
</protein>
<evidence type="ECO:0000256" key="8">
    <source>
        <dbReference type="ARBA" id="ARBA00023315"/>
    </source>
</evidence>
<sequence>MVFSSPIFLFLFLPIVLTIYSCLPGIRLKNAWLLLVSLVFYAWGEAVFVLLMLCSTLMNYGLGLWVDKVAEPKRRKWAVGLAVAINIGLLAFFKYANFFVDNLNPLLSSLGLGLINFPKIRLPIGISFFTFHALSYVIDIYRRKSRAARNPSDTALYIFFFPQLIAGPILRWSAIAPQIAQRLVTRASFTEGIRRFVGGMAKKMIVANAVAIPADQIFALPAAELSPVVAWFGAICYTLQIYFDFSAYSDMAIGMGKMFGFEFIENFNYPYISQSIKDFWRRWHISLSSWFRDYLYLPMGGNRCSTGRNYFNLVTVFFLCGLWHGASWTFVVWGLYHGLFLVLERTRFGTLMDSLPRPAQHIYTLVVVMVGWVLFRADAFPQAMAFLKSMFGLSGATIASQPLARYLSRQVAWSVLIGAIFSMPFWPWFKQRCANLVKSLPHPVQPAAQVFGLVIEPVMLTALMLISAAWLAGGTYNPFIYYRF</sequence>
<keyword evidence="12" id="KW-1185">Reference proteome</keyword>
<evidence type="ECO:0000256" key="6">
    <source>
        <dbReference type="ARBA" id="ARBA00022989"/>
    </source>
</evidence>
<reference evidence="11 12" key="1">
    <citation type="journal article" date="2011" name="J. Bacteriol.">
        <title>Genome sequence of 'Pedosphaera parvula' Ellin514, an aerobic Verrucomicrobial isolate from pasture soil.</title>
        <authorList>
            <person name="Kant R."/>
            <person name="van Passel M.W."/>
            <person name="Sangwan P."/>
            <person name="Palva A."/>
            <person name="Lucas S."/>
            <person name="Copeland A."/>
            <person name="Lapidus A."/>
            <person name="Glavina Del Rio T."/>
            <person name="Dalin E."/>
            <person name="Tice H."/>
            <person name="Bruce D."/>
            <person name="Goodwin L."/>
            <person name="Pitluck S."/>
            <person name="Chertkov O."/>
            <person name="Larimer F.W."/>
            <person name="Land M.L."/>
            <person name="Hauser L."/>
            <person name="Brettin T.S."/>
            <person name="Detter J.C."/>
            <person name="Han S."/>
            <person name="de Vos W.M."/>
            <person name="Janssen P.H."/>
            <person name="Smidt H."/>
        </authorList>
    </citation>
    <scope>NUCLEOTIDE SEQUENCE [LARGE SCALE GENOMIC DNA]</scope>
    <source>
        <strain evidence="11 12">Ellin514</strain>
    </source>
</reference>
<evidence type="ECO:0000256" key="5">
    <source>
        <dbReference type="ARBA" id="ARBA00022692"/>
    </source>
</evidence>
<evidence type="ECO:0000256" key="4">
    <source>
        <dbReference type="ARBA" id="ARBA00022679"/>
    </source>
</evidence>
<comment type="subcellular location">
    <subcellularLocation>
        <location evidence="1">Cell membrane</location>
        <topology evidence="1">Multi-pass membrane protein</topology>
    </subcellularLocation>
</comment>
<dbReference type="InterPro" id="IPR051085">
    <property type="entry name" value="MB_O-acyltransferase"/>
</dbReference>
<name>B9XPM2_PEDPL</name>
<evidence type="ECO:0000313" key="12">
    <source>
        <dbReference type="Proteomes" id="UP000003688"/>
    </source>
</evidence>
<organism evidence="11 12">
    <name type="scientific">Pedosphaera parvula (strain Ellin514)</name>
    <dbReference type="NCBI Taxonomy" id="320771"/>
    <lineage>
        <taxon>Bacteria</taxon>
        <taxon>Pseudomonadati</taxon>
        <taxon>Verrucomicrobiota</taxon>
        <taxon>Pedosphaerae</taxon>
        <taxon>Pedosphaerales</taxon>
        <taxon>Pedosphaeraceae</taxon>
        <taxon>Pedosphaera</taxon>
    </lineage>
</organism>
<dbReference type="GO" id="GO:0042121">
    <property type="term" value="P:alginic acid biosynthetic process"/>
    <property type="evidence" value="ECO:0007669"/>
    <property type="project" value="InterPro"/>
</dbReference>
<feature type="transmembrane region" description="Helical" evidence="10">
    <location>
        <begin position="384"/>
        <end position="404"/>
    </location>
</feature>
<feature type="transmembrane region" description="Helical" evidence="10">
    <location>
        <begin position="310"/>
        <end position="339"/>
    </location>
</feature>
<dbReference type="InterPro" id="IPR024194">
    <property type="entry name" value="Ac/AlaTfrase_AlgI/DltB"/>
</dbReference>
<comment type="caution">
    <text evidence="11">The sequence shown here is derived from an EMBL/GenBank/DDBJ whole genome shotgun (WGS) entry which is preliminary data.</text>
</comment>
<dbReference type="RefSeq" id="WP_007417758.1">
    <property type="nucleotide sequence ID" value="NZ_ABOX02000047.1"/>
</dbReference>